<dbReference type="InterPro" id="IPR007138">
    <property type="entry name" value="ABM_dom"/>
</dbReference>
<dbReference type="AlphaFoldDB" id="A0AA42BPP9"/>
<dbReference type="EMBL" id="JANCLT010000004">
    <property type="protein sequence ID" value="MCP8968982.1"/>
    <property type="molecule type" value="Genomic_DNA"/>
</dbReference>
<dbReference type="Gene3D" id="3.30.70.100">
    <property type="match status" value="1"/>
</dbReference>
<dbReference type="InterPro" id="IPR011008">
    <property type="entry name" value="Dimeric_a/b-barrel"/>
</dbReference>
<gene>
    <name evidence="2" type="ORF">NK662_10580</name>
</gene>
<accession>A0AA42BPP9</accession>
<dbReference type="Proteomes" id="UP001156102">
    <property type="component" value="Unassembled WGS sequence"/>
</dbReference>
<proteinExistence type="predicted"/>
<dbReference type="PANTHER" id="PTHR33336">
    <property type="entry name" value="QUINOL MONOOXYGENASE YGIN-RELATED"/>
    <property type="match status" value="1"/>
</dbReference>
<comment type="caution">
    <text evidence="2">The sequence shown here is derived from an EMBL/GenBank/DDBJ whole genome shotgun (WGS) entry which is preliminary data.</text>
</comment>
<dbReference type="InterPro" id="IPR050744">
    <property type="entry name" value="AI-2_Isomerase_LsrG"/>
</dbReference>
<dbReference type="SUPFAM" id="SSF54909">
    <property type="entry name" value="Dimeric alpha+beta barrel"/>
    <property type="match status" value="1"/>
</dbReference>
<feature type="domain" description="ABM" evidence="1">
    <location>
        <begin position="3"/>
        <end position="89"/>
    </location>
</feature>
<dbReference type="RefSeq" id="WP_254758887.1">
    <property type="nucleotide sequence ID" value="NZ_JANCLT010000004.1"/>
</dbReference>
<reference evidence="2" key="1">
    <citation type="submission" date="2022-07" db="EMBL/GenBank/DDBJ databases">
        <authorList>
            <person name="Li W.-J."/>
            <person name="Deng Q.-Q."/>
        </authorList>
    </citation>
    <scope>NUCLEOTIDE SEQUENCE</scope>
    <source>
        <strain evidence="2">SYSU M60031</strain>
    </source>
</reference>
<evidence type="ECO:0000313" key="2">
    <source>
        <dbReference type="EMBL" id="MCP8968982.1"/>
    </source>
</evidence>
<dbReference type="PROSITE" id="PS51725">
    <property type="entry name" value="ABM"/>
    <property type="match status" value="1"/>
</dbReference>
<keyword evidence="3" id="KW-1185">Reference proteome</keyword>
<dbReference type="Pfam" id="PF03992">
    <property type="entry name" value="ABM"/>
    <property type="match status" value="1"/>
</dbReference>
<dbReference type="GO" id="GO:0004497">
    <property type="term" value="F:monooxygenase activity"/>
    <property type="evidence" value="ECO:0007669"/>
    <property type="project" value="UniProtKB-KW"/>
</dbReference>
<keyword evidence="2" id="KW-0560">Oxidoreductase</keyword>
<evidence type="ECO:0000313" key="3">
    <source>
        <dbReference type="Proteomes" id="UP001156102"/>
    </source>
</evidence>
<protein>
    <submittedName>
        <fullName evidence="2">Antibiotic biosynthesis monooxygenase</fullName>
    </submittedName>
</protein>
<organism evidence="2 3">
    <name type="scientific">Ectobacillus ponti</name>
    <dbReference type="NCBI Taxonomy" id="2961894"/>
    <lineage>
        <taxon>Bacteria</taxon>
        <taxon>Bacillati</taxon>
        <taxon>Bacillota</taxon>
        <taxon>Bacilli</taxon>
        <taxon>Bacillales</taxon>
        <taxon>Bacillaceae</taxon>
        <taxon>Ectobacillus</taxon>
    </lineage>
</organism>
<keyword evidence="2" id="KW-0503">Monooxygenase</keyword>
<dbReference type="PANTHER" id="PTHR33336:SF3">
    <property type="entry name" value="ABM DOMAIN-CONTAINING PROTEIN"/>
    <property type="match status" value="1"/>
</dbReference>
<sequence>MEIIVTAILKPKEGCREQLLLELQKVQAASQEETGCVQYKLHESEESAFVLYEIWKDDAAFASHMQSAHYQEYRNQIADLIETREVYKLKAIH</sequence>
<evidence type="ECO:0000259" key="1">
    <source>
        <dbReference type="PROSITE" id="PS51725"/>
    </source>
</evidence>
<name>A0AA42BPP9_9BACI</name>